<dbReference type="GO" id="GO:0005743">
    <property type="term" value="C:mitochondrial inner membrane"/>
    <property type="evidence" value="ECO:0007669"/>
    <property type="project" value="TreeGrafter"/>
</dbReference>
<feature type="transmembrane region" description="Helical" evidence="12">
    <location>
        <begin position="295"/>
        <end position="315"/>
    </location>
</feature>
<feature type="transmembrane region" description="Helical" evidence="12">
    <location>
        <begin position="118"/>
        <end position="136"/>
    </location>
</feature>
<keyword evidence="6" id="KW-0560">Oxidoreductase</keyword>
<dbReference type="GO" id="GO:0120547">
    <property type="term" value="F:heme A synthase activity"/>
    <property type="evidence" value="ECO:0007669"/>
    <property type="project" value="UniProtKB-EC"/>
</dbReference>
<dbReference type="EMBL" id="MPUH01001171">
    <property type="protein sequence ID" value="OMJ69663.1"/>
    <property type="molecule type" value="Genomic_DNA"/>
</dbReference>
<evidence type="ECO:0000256" key="8">
    <source>
        <dbReference type="ARBA" id="ARBA00023133"/>
    </source>
</evidence>
<keyword evidence="8" id="KW-0350">Heme biosynthesis</keyword>
<evidence type="ECO:0000256" key="10">
    <source>
        <dbReference type="ARBA" id="ARBA00044501"/>
    </source>
</evidence>
<evidence type="ECO:0000256" key="3">
    <source>
        <dbReference type="ARBA" id="ARBA00022692"/>
    </source>
</evidence>
<evidence type="ECO:0000256" key="6">
    <source>
        <dbReference type="ARBA" id="ARBA00023002"/>
    </source>
</evidence>
<comment type="pathway">
    <text evidence="10">Porphyrin-containing compound metabolism; heme A biosynthesis; heme A from heme O: step 1/1.</text>
</comment>
<evidence type="ECO:0000256" key="2">
    <source>
        <dbReference type="ARBA" id="ARBA00004141"/>
    </source>
</evidence>
<comment type="cofactor">
    <cofactor evidence="1">
        <name>heme b</name>
        <dbReference type="ChEBI" id="CHEBI:60344"/>
    </cofactor>
</comment>
<dbReference type="Proteomes" id="UP000187209">
    <property type="component" value="Unassembled WGS sequence"/>
</dbReference>
<keyword evidence="7" id="KW-0408">Iron</keyword>
<comment type="subcellular location">
    <subcellularLocation>
        <location evidence="2">Membrane</location>
        <topology evidence="2">Multi-pass membrane protein</topology>
    </subcellularLocation>
</comment>
<name>A0A1R2AYQ6_9CILI</name>
<evidence type="ECO:0000256" key="7">
    <source>
        <dbReference type="ARBA" id="ARBA00023004"/>
    </source>
</evidence>
<evidence type="ECO:0000256" key="5">
    <source>
        <dbReference type="ARBA" id="ARBA00022989"/>
    </source>
</evidence>
<reference evidence="13 14" key="1">
    <citation type="submission" date="2016-11" db="EMBL/GenBank/DDBJ databases">
        <title>The macronuclear genome of Stentor coeruleus: a giant cell with tiny introns.</title>
        <authorList>
            <person name="Slabodnick M."/>
            <person name="Ruby J.G."/>
            <person name="Reiff S.B."/>
            <person name="Swart E.C."/>
            <person name="Gosai S."/>
            <person name="Prabakaran S."/>
            <person name="Witkowska E."/>
            <person name="Larue G.E."/>
            <person name="Fisher S."/>
            <person name="Freeman R.M."/>
            <person name="Gunawardena J."/>
            <person name="Chu W."/>
            <person name="Stover N.A."/>
            <person name="Gregory B.D."/>
            <person name="Nowacki M."/>
            <person name="Derisi J."/>
            <person name="Roy S.W."/>
            <person name="Marshall W.F."/>
            <person name="Sood P."/>
        </authorList>
    </citation>
    <scope>NUCLEOTIDE SEQUENCE [LARGE SCALE GENOMIC DNA]</scope>
    <source>
        <strain evidence="13">WM001</strain>
    </source>
</reference>
<dbReference type="GO" id="GO:0006784">
    <property type="term" value="P:heme A biosynthetic process"/>
    <property type="evidence" value="ECO:0007669"/>
    <property type="project" value="InterPro"/>
</dbReference>
<evidence type="ECO:0000256" key="9">
    <source>
        <dbReference type="ARBA" id="ARBA00023136"/>
    </source>
</evidence>
<accession>A0A1R2AYQ6</accession>
<feature type="transmembrane region" description="Helical" evidence="12">
    <location>
        <begin position="156"/>
        <end position="175"/>
    </location>
</feature>
<feature type="transmembrane region" description="Helical" evidence="12">
    <location>
        <begin position="327"/>
        <end position="344"/>
    </location>
</feature>
<proteinExistence type="predicted"/>
<keyword evidence="14" id="KW-1185">Reference proteome</keyword>
<dbReference type="GO" id="GO:0016653">
    <property type="term" value="F:oxidoreductase activity, acting on NAD(P)H, heme protein as acceptor"/>
    <property type="evidence" value="ECO:0007669"/>
    <property type="project" value="TreeGrafter"/>
</dbReference>
<evidence type="ECO:0008006" key="15">
    <source>
        <dbReference type="Google" id="ProtNLM"/>
    </source>
</evidence>
<keyword evidence="3 12" id="KW-0812">Transmembrane</keyword>
<evidence type="ECO:0000256" key="12">
    <source>
        <dbReference type="SAM" id="Phobius"/>
    </source>
</evidence>
<keyword evidence="4" id="KW-0479">Metal-binding</keyword>
<evidence type="ECO:0000256" key="11">
    <source>
        <dbReference type="ARBA" id="ARBA00048044"/>
    </source>
</evidence>
<evidence type="ECO:0000256" key="4">
    <source>
        <dbReference type="ARBA" id="ARBA00022723"/>
    </source>
</evidence>
<protein>
    <recommendedName>
        <fullName evidence="15">Cytochrome oxidase assembly protein</fullName>
    </recommendedName>
</protein>
<gene>
    <name evidence="13" type="ORF">SteCoe_32537</name>
</gene>
<evidence type="ECO:0000313" key="13">
    <source>
        <dbReference type="EMBL" id="OMJ69663.1"/>
    </source>
</evidence>
<organism evidence="13 14">
    <name type="scientific">Stentor coeruleus</name>
    <dbReference type="NCBI Taxonomy" id="5963"/>
    <lineage>
        <taxon>Eukaryota</taxon>
        <taxon>Sar</taxon>
        <taxon>Alveolata</taxon>
        <taxon>Ciliophora</taxon>
        <taxon>Postciliodesmatophora</taxon>
        <taxon>Heterotrichea</taxon>
        <taxon>Heterotrichida</taxon>
        <taxon>Stentoridae</taxon>
        <taxon>Stentor</taxon>
    </lineage>
</organism>
<evidence type="ECO:0000256" key="1">
    <source>
        <dbReference type="ARBA" id="ARBA00001970"/>
    </source>
</evidence>
<sequence length="358" mass="40804">MQSKLVGGWLISTSVGVMGLITWGGYTRLKRAGLSMVEWKPLSIWYPTRQNEWEAEYARYKEFPEYQQNPLDIEDFKEIYFIEYAHRLFARALGLYLVIPMAAFWKAGMLTSSMKTKLLGITGLFGFQGALGWIMVRSGLQHKDYDGRVKVEPINLATHLFCGVGLYSLIFYTGVNCFRKAPEVVINTVEKLNLAKIARRKYMTLFHLSLLTVFSGGFVAGSDAGKILNNWPFYGDDYFFPENALTLNPVYMNFIENKEMIQFVHRNLAYLTYGSALNLWFYVRSIKAVLPYAKNAHLILLLSTYQVVLGITALMRGSPMHESLTHQSNALLLLSTVMFGLSAFRKPNKIFIDKLLGK</sequence>
<dbReference type="AlphaFoldDB" id="A0A1R2AYQ6"/>
<keyword evidence="9 12" id="KW-0472">Membrane</keyword>
<feature type="transmembrane region" description="Helical" evidence="12">
    <location>
        <begin position="267"/>
        <end position="283"/>
    </location>
</feature>
<dbReference type="InterPro" id="IPR003780">
    <property type="entry name" value="COX15/CtaA_fam"/>
</dbReference>
<dbReference type="GO" id="GO:0046872">
    <property type="term" value="F:metal ion binding"/>
    <property type="evidence" value="ECO:0007669"/>
    <property type="project" value="UniProtKB-KW"/>
</dbReference>
<dbReference type="InterPro" id="IPR023754">
    <property type="entry name" value="HemeA_Synthase_type2"/>
</dbReference>
<dbReference type="PANTHER" id="PTHR23289">
    <property type="entry name" value="CYTOCHROME C OXIDASE ASSEMBLY PROTEIN COX15"/>
    <property type="match status" value="1"/>
</dbReference>
<feature type="transmembrane region" description="Helical" evidence="12">
    <location>
        <begin position="88"/>
        <end position="106"/>
    </location>
</feature>
<dbReference type="PANTHER" id="PTHR23289:SF2">
    <property type="entry name" value="CYTOCHROME C OXIDASE ASSEMBLY PROTEIN COX15 HOMOLOG"/>
    <property type="match status" value="1"/>
</dbReference>
<evidence type="ECO:0000313" key="14">
    <source>
        <dbReference type="Proteomes" id="UP000187209"/>
    </source>
</evidence>
<comment type="caution">
    <text evidence="13">The sequence shown here is derived from an EMBL/GenBank/DDBJ whole genome shotgun (WGS) entry which is preliminary data.</text>
</comment>
<comment type="catalytic activity">
    <reaction evidence="11">
        <text>Fe(II)-heme o + 2 A + H2O = Fe(II)-heme a + 2 AH2</text>
        <dbReference type="Rhea" id="RHEA:63388"/>
        <dbReference type="ChEBI" id="CHEBI:13193"/>
        <dbReference type="ChEBI" id="CHEBI:15377"/>
        <dbReference type="ChEBI" id="CHEBI:17499"/>
        <dbReference type="ChEBI" id="CHEBI:60530"/>
        <dbReference type="ChEBI" id="CHEBI:61715"/>
        <dbReference type="EC" id="1.17.99.9"/>
    </reaction>
    <physiologicalReaction direction="left-to-right" evidence="11">
        <dbReference type="Rhea" id="RHEA:63389"/>
    </physiologicalReaction>
</comment>
<keyword evidence="5 12" id="KW-1133">Transmembrane helix</keyword>
<feature type="transmembrane region" description="Helical" evidence="12">
    <location>
        <begin position="7"/>
        <end position="26"/>
    </location>
</feature>
<feature type="transmembrane region" description="Helical" evidence="12">
    <location>
        <begin position="202"/>
        <end position="221"/>
    </location>
</feature>
<dbReference type="Pfam" id="PF02628">
    <property type="entry name" value="COX15-CtaA"/>
    <property type="match status" value="1"/>
</dbReference>
<dbReference type="OrthoDB" id="1726137at2759"/>